<evidence type="ECO:0000313" key="3">
    <source>
        <dbReference type="Proteomes" id="UP001178507"/>
    </source>
</evidence>
<evidence type="ECO:0000256" key="1">
    <source>
        <dbReference type="ARBA" id="ARBA00022737"/>
    </source>
</evidence>
<evidence type="ECO:0000313" key="2">
    <source>
        <dbReference type="EMBL" id="CAJ1374834.1"/>
    </source>
</evidence>
<dbReference type="InterPro" id="IPR011990">
    <property type="entry name" value="TPR-like_helical_dom_sf"/>
</dbReference>
<name>A0AA36MJN0_9DINO</name>
<accession>A0AA36MJN0</accession>
<gene>
    <name evidence="2" type="ORF">EVOR1521_LOCUS4279</name>
</gene>
<dbReference type="PANTHER" id="PTHR47936:SF1">
    <property type="entry name" value="PENTATRICOPEPTIDE REPEAT-CONTAINING PROTEIN GUN1, CHLOROPLASTIC"/>
    <property type="match status" value="1"/>
</dbReference>
<keyword evidence="3" id="KW-1185">Reference proteome</keyword>
<dbReference type="Gene3D" id="1.25.40.10">
    <property type="entry name" value="Tetratricopeptide repeat domain"/>
    <property type="match status" value="2"/>
</dbReference>
<proteinExistence type="predicted"/>
<comment type="caution">
    <text evidence="2">The sequence shown here is derived from an EMBL/GenBank/DDBJ whole genome shotgun (WGS) entry which is preliminary data.</text>
</comment>
<organism evidence="2 3">
    <name type="scientific">Effrenium voratum</name>
    <dbReference type="NCBI Taxonomy" id="2562239"/>
    <lineage>
        <taxon>Eukaryota</taxon>
        <taxon>Sar</taxon>
        <taxon>Alveolata</taxon>
        <taxon>Dinophyceae</taxon>
        <taxon>Suessiales</taxon>
        <taxon>Symbiodiniaceae</taxon>
        <taxon>Effrenium</taxon>
    </lineage>
</organism>
<dbReference type="EMBL" id="CAUJNA010000280">
    <property type="protein sequence ID" value="CAJ1374834.1"/>
    <property type="molecule type" value="Genomic_DNA"/>
</dbReference>
<keyword evidence="1" id="KW-0677">Repeat</keyword>
<dbReference type="Proteomes" id="UP001178507">
    <property type="component" value="Unassembled WGS sequence"/>
</dbReference>
<protein>
    <recommendedName>
        <fullName evidence="4">Pentatricopeptide repeat-containing protein, chloroplastic</fullName>
    </recommendedName>
</protein>
<sequence>MAAEWQAALQTLQARSLPQQLCCALSSCSRAARWKAASQLLPTCRELSPKARRVAQCCAITACQRATRWQEAMQHFSRCSLQSLQLDVQIAGAATRALAGWRQPVQLLKQMHNCRLSNIIVYSAAMYACARASEWQAALALLAELDTADTVCCSTAVTACEKAGLWQPALALVQSMRSCDLRLDEALLNSACSATEKGQQWLFAGQILRTMAGLKMVGVAAVSAAVSAAIFWRRALGLWQALRELGRQADVVLLNATVTAQTLWQRAVQVYATMANERLRTSVVTCNAMLAACARCWSLSLQVLQKLLHGTLEPQLTTFNSSLSCGDWPRALLLVEQLERRQLVPDDVTAGAMENALKTSWRQSLHLSVQLASSSSLHMKSALRAGEEGKQVTQTSRLLSEALFNCTRQRRRSRTKALFNCTRQRRRSRTKVGFLPWAGYHQLAAAKRCLRLPDSVMPQYEGVLGDLREVFKGVGRMGVARRLADSRQFGR</sequence>
<dbReference type="PANTHER" id="PTHR47936">
    <property type="entry name" value="PPR_LONG DOMAIN-CONTAINING PROTEIN"/>
    <property type="match status" value="1"/>
</dbReference>
<evidence type="ECO:0008006" key="4">
    <source>
        <dbReference type="Google" id="ProtNLM"/>
    </source>
</evidence>
<reference evidence="2" key="1">
    <citation type="submission" date="2023-08" db="EMBL/GenBank/DDBJ databases">
        <authorList>
            <person name="Chen Y."/>
            <person name="Shah S."/>
            <person name="Dougan E. K."/>
            <person name="Thang M."/>
            <person name="Chan C."/>
        </authorList>
    </citation>
    <scope>NUCLEOTIDE SEQUENCE</scope>
</reference>
<dbReference type="AlphaFoldDB" id="A0AA36MJN0"/>